<dbReference type="AlphaFoldDB" id="A0A1N6JRA8"/>
<evidence type="ECO:0000313" key="5">
    <source>
        <dbReference type="EMBL" id="SIO46852.1"/>
    </source>
</evidence>
<sequence>MEDIKDSRDIEALVDTFYGKIQQDPLLAPIFAEKIPADAWTPHLQTMYRFWNTQLLGEKEYQGNPFAKHRNLPIDGAHFTQWVKLFHETVDELFYGALAATAKVKAEAIGKVFLSKILFERGLYGPSMAAGADL</sequence>
<proteinExistence type="predicted"/>
<dbReference type="SUPFAM" id="SSF46458">
    <property type="entry name" value="Globin-like"/>
    <property type="match status" value="1"/>
</dbReference>
<gene>
    <name evidence="5" type="ORF">SAMN04488055_4302</name>
</gene>
<dbReference type="CDD" id="cd08916">
    <property type="entry name" value="TrHb3_P"/>
    <property type="match status" value="1"/>
</dbReference>
<evidence type="ECO:0000313" key="6">
    <source>
        <dbReference type="Proteomes" id="UP000185003"/>
    </source>
</evidence>
<dbReference type="InterPro" id="IPR001486">
    <property type="entry name" value="Hemoglobin_trunc"/>
</dbReference>
<accession>A0A1N6JRA8</accession>
<dbReference type="GO" id="GO:0046872">
    <property type="term" value="F:metal ion binding"/>
    <property type="evidence" value="ECO:0007669"/>
    <property type="project" value="UniProtKB-KW"/>
</dbReference>
<dbReference type="Proteomes" id="UP000185003">
    <property type="component" value="Unassembled WGS sequence"/>
</dbReference>
<keyword evidence="4" id="KW-0408">Iron</keyword>
<protein>
    <submittedName>
        <fullName evidence="5">Hemoglobin</fullName>
    </submittedName>
</protein>
<name>A0A1N6JRA8_9BACT</name>
<evidence type="ECO:0000256" key="2">
    <source>
        <dbReference type="ARBA" id="ARBA00022617"/>
    </source>
</evidence>
<dbReference type="Pfam" id="PF01152">
    <property type="entry name" value="Bac_globin"/>
    <property type="match status" value="1"/>
</dbReference>
<keyword evidence="2" id="KW-0349">Heme</keyword>
<keyword evidence="3" id="KW-0479">Metal-binding</keyword>
<dbReference type="InterPro" id="IPR012292">
    <property type="entry name" value="Globin/Proto"/>
</dbReference>
<dbReference type="STRING" id="536979.SAMN04488055_4302"/>
<dbReference type="RefSeq" id="WP_074241663.1">
    <property type="nucleotide sequence ID" value="NZ_FSRA01000002.1"/>
</dbReference>
<dbReference type="GO" id="GO:0020037">
    <property type="term" value="F:heme binding"/>
    <property type="evidence" value="ECO:0007669"/>
    <property type="project" value="InterPro"/>
</dbReference>
<dbReference type="GO" id="GO:0019825">
    <property type="term" value="F:oxygen binding"/>
    <property type="evidence" value="ECO:0007669"/>
    <property type="project" value="InterPro"/>
</dbReference>
<reference evidence="5 6" key="1">
    <citation type="submission" date="2016-11" db="EMBL/GenBank/DDBJ databases">
        <authorList>
            <person name="Jaros S."/>
            <person name="Januszkiewicz K."/>
            <person name="Wedrychowicz H."/>
        </authorList>
    </citation>
    <scope>NUCLEOTIDE SEQUENCE [LARGE SCALE GENOMIC DNA]</scope>
    <source>
        <strain evidence="5 6">DSM 24787</strain>
    </source>
</reference>
<dbReference type="Gene3D" id="1.10.490.10">
    <property type="entry name" value="Globins"/>
    <property type="match status" value="1"/>
</dbReference>
<keyword evidence="6" id="KW-1185">Reference proteome</keyword>
<dbReference type="InterPro" id="IPR009050">
    <property type="entry name" value="Globin-like_sf"/>
</dbReference>
<dbReference type="EMBL" id="FSRA01000002">
    <property type="protein sequence ID" value="SIO46852.1"/>
    <property type="molecule type" value="Genomic_DNA"/>
</dbReference>
<evidence type="ECO:0000256" key="1">
    <source>
        <dbReference type="ARBA" id="ARBA00022448"/>
    </source>
</evidence>
<evidence type="ECO:0000256" key="3">
    <source>
        <dbReference type="ARBA" id="ARBA00022723"/>
    </source>
</evidence>
<organism evidence="5 6">
    <name type="scientific">Chitinophaga niabensis</name>
    <dbReference type="NCBI Taxonomy" id="536979"/>
    <lineage>
        <taxon>Bacteria</taxon>
        <taxon>Pseudomonadati</taxon>
        <taxon>Bacteroidota</taxon>
        <taxon>Chitinophagia</taxon>
        <taxon>Chitinophagales</taxon>
        <taxon>Chitinophagaceae</taxon>
        <taxon>Chitinophaga</taxon>
    </lineage>
</organism>
<dbReference type="OrthoDB" id="25954at2"/>
<evidence type="ECO:0000256" key="4">
    <source>
        <dbReference type="ARBA" id="ARBA00023004"/>
    </source>
</evidence>
<keyword evidence="1" id="KW-0813">Transport</keyword>